<dbReference type="Proteomes" id="UP000597206">
    <property type="component" value="Unassembled WGS sequence"/>
</dbReference>
<dbReference type="RefSeq" id="WP_196122885.1">
    <property type="nucleotide sequence ID" value="NZ_JADPMR010000001.1"/>
</dbReference>
<keyword evidence="1" id="KW-0812">Transmembrane</keyword>
<feature type="transmembrane region" description="Helical" evidence="1">
    <location>
        <begin position="12"/>
        <end position="32"/>
    </location>
</feature>
<organism evidence="2 3">
    <name type="scientific">Vibrio nitrifigilis</name>
    <dbReference type="NCBI Taxonomy" id="2789781"/>
    <lineage>
        <taxon>Bacteria</taxon>
        <taxon>Pseudomonadati</taxon>
        <taxon>Pseudomonadota</taxon>
        <taxon>Gammaproteobacteria</taxon>
        <taxon>Vibrionales</taxon>
        <taxon>Vibrionaceae</taxon>
        <taxon>Vibrio</taxon>
    </lineage>
</organism>
<feature type="transmembrane region" description="Helical" evidence="1">
    <location>
        <begin position="254"/>
        <end position="276"/>
    </location>
</feature>
<sequence>MNQAIWQSANARRFFLSVLIVFIAVLGCWQKADQQAHELVNQALVSAAASYTVARTLDAAISTLQSSEVSAGVVSVDIGQMLNPISDLINKFSDIMVMAFTSLSLQKVLLMILSSTGINVVFTIFSLGMLAIIWIKPLGRYRKRGWAIFQFVVIGRFIVVLSVLSTSLVDHLFLEQQIEANQNKVVMVSDEPGVQSTMEVTPEQTKSDHSFLGFIQQLQDQWSQWTDNLQQQKAHLTELSDRIENSVVDILTLMALYLLKTLILPIIFLLLCRYWIARLFSIPMGSHSLGRE</sequence>
<protein>
    <submittedName>
        <fullName evidence="2">Uncharacterized protein</fullName>
    </submittedName>
</protein>
<comment type="caution">
    <text evidence="2">The sequence shown here is derived from an EMBL/GenBank/DDBJ whole genome shotgun (WGS) entry which is preliminary data.</text>
</comment>
<gene>
    <name evidence="2" type="ORF">I1A42_05695</name>
</gene>
<feature type="transmembrane region" description="Helical" evidence="1">
    <location>
        <begin position="146"/>
        <end position="164"/>
    </location>
</feature>
<reference evidence="2 3" key="1">
    <citation type="submission" date="2020-11" db="EMBL/GenBank/DDBJ databases">
        <title>Vibrio nitrifigilis sp. nov., a marine nitrogen-fixing bacterium isolated from the lagoon sediment of an islet inside an atoll.</title>
        <authorList>
            <person name="Wang L.-T."/>
            <person name="Shieh W.Y."/>
        </authorList>
    </citation>
    <scope>NUCLEOTIDE SEQUENCE [LARGE SCALE GENOMIC DNA]</scope>
    <source>
        <strain evidence="2 3">NFV-1</strain>
    </source>
</reference>
<evidence type="ECO:0000313" key="2">
    <source>
        <dbReference type="EMBL" id="MBF9000055.1"/>
    </source>
</evidence>
<keyword evidence="3" id="KW-1185">Reference proteome</keyword>
<keyword evidence="1" id="KW-1133">Transmembrane helix</keyword>
<evidence type="ECO:0000313" key="3">
    <source>
        <dbReference type="Proteomes" id="UP000597206"/>
    </source>
</evidence>
<proteinExistence type="predicted"/>
<name>A0ABS0GCG4_9VIBR</name>
<feature type="transmembrane region" description="Helical" evidence="1">
    <location>
        <begin position="108"/>
        <end position="134"/>
    </location>
</feature>
<evidence type="ECO:0000256" key="1">
    <source>
        <dbReference type="SAM" id="Phobius"/>
    </source>
</evidence>
<keyword evidence="1" id="KW-0472">Membrane</keyword>
<accession>A0ABS0GCG4</accession>
<dbReference type="EMBL" id="JADPMR010000001">
    <property type="protein sequence ID" value="MBF9000055.1"/>
    <property type="molecule type" value="Genomic_DNA"/>
</dbReference>